<dbReference type="InterPro" id="IPR009962">
    <property type="entry name" value="DUF1488"/>
</dbReference>
<dbReference type="RefSeq" id="WP_046557193.1">
    <property type="nucleotide sequence ID" value="NZ_LAHO01000006.1"/>
</dbReference>
<dbReference type="InterPro" id="IPR036692">
    <property type="entry name" value="Shew3726-like_sf"/>
</dbReference>
<name>A0A0M2V8K4_9GAMM</name>
<keyword evidence="2" id="KW-1185">Reference proteome</keyword>
<proteinExistence type="predicted"/>
<organism evidence="1 2">
    <name type="scientific">Arsukibacterium ikkense</name>
    <dbReference type="NCBI Taxonomy" id="336831"/>
    <lineage>
        <taxon>Bacteria</taxon>
        <taxon>Pseudomonadati</taxon>
        <taxon>Pseudomonadota</taxon>
        <taxon>Gammaproteobacteria</taxon>
        <taxon>Chromatiales</taxon>
        <taxon>Chromatiaceae</taxon>
        <taxon>Arsukibacterium</taxon>
    </lineage>
</organism>
<dbReference type="Pfam" id="PF07369">
    <property type="entry name" value="DUF1488"/>
    <property type="match status" value="1"/>
</dbReference>
<dbReference type="SUPFAM" id="SSF160272">
    <property type="entry name" value="Shew3726-like"/>
    <property type="match status" value="1"/>
</dbReference>
<comment type="caution">
    <text evidence="1">The sequence shown here is derived from an EMBL/GenBank/DDBJ whole genome shotgun (WGS) entry which is preliminary data.</text>
</comment>
<accession>A0A0M2V8K4</accession>
<dbReference type="Proteomes" id="UP000034228">
    <property type="component" value="Unassembled WGS sequence"/>
</dbReference>
<dbReference type="PATRIC" id="fig|336831.14.peg.875"/>
<protein>
    <recommendedName>
        <fullName evidence="3">DUF1488 domain-containing protein</fullName>
    </recommendedName>
</protein>
<evidence type="ECO:0008006" key="3">
    <source>
        <dbReference type="Google" id="ProtNLM"/>
    </source>
</evidence>
<gene>
    <name evidence="1" type="ORF">WG68_08290</name>
</gene>
<evidence type="ECO:0000313" key="2">
    <source>
        <dbReference type="Proteomes" id="UP000034228"/>
    </source>
</evidence>
<evidence type="ECO:0000313" key="1">
    <source>
        <dbReference type="EMBL" id="KKO45990.1"/>
    </source>
</evidence>
<dbReference type="EMBL" id="LAHO01000006">
    <property type="protein sequence ID" value="KKO45990.1"/>
    <property type="molecule type" value="Genomic_DNA"/>
</dbReference>
<dbReference type="STRING" id="336831.WG68_08290"/>
<dbReference type="AlphaFoldDB" id="A0A0M2V8K4"/>
<dbReference type="Gene3D" id="3.30.160.140">
    <property type="entry name" value="Shew3726-like"/>
    <property type="match status" value="1"/>
</dbReference>
<reference evidence="1 2" key="1">
    <citation type="submission" date="2015-03" db="EMBL/GenBank/DDBJ databases">
        <title>Draft genome sequences of two protease-producing strains of Arsukibacterium isolated from two cold and alkaline environments.</title>
        <authorList>
            <person name="Lylloff J.E."/>
            <person name="Skov L.B."/>
            <person name="Jepsen M."/>
            <person name="Hallin P.F."/>
            <person name="Sorensen S.J."/>
            <person name="Stougaard P."/>
            <person name="Glaring M.A."/>
        </authorList>
    </citation>
    <scope>NUCLEOTIDE SEQUENCE [LARGE SCALE GENOMIC DNA]</scope>
    <source>
        <strain evidence="1 2">GCM72</strain>
    </source>
</reference>
<dbReference type="OrthoDB" id="6465020at2"/>
<sequence>MNQQLIFNNDFQYDASRQAVRFSCLLAGLKVNCYIALPGNSEATQFLAAVTADAFSWEDRAEQAIANDNFNDAAEIWL</sequence>